<dbReference type="Gene3D" id="1.10.10.60">
    <property type="entry name" value="Homeodomain-like"/>
    <property type="match status" value="1"/>
</dbReference>
<dbReference type="InterPro" id="IPR036271">
    <property type="entry name" value="Tet_transcr_reg_TetR-rel_C_sf"/>
</dbReference>
<keyword evidence="7" id="KW-1185">Reference proteome</keyword>
<dbReference type="EMBL" id="CP019948">
    <property type="protein sequence ID" value="ARN80884.1"/>
    <property type="molecule type" value="Genomic_DNA"/>
</dbReference>
<dbReference type="KEGG" id="mbry:B1812_07105"/>
<dbReference type="STRING" id="655015.B1812_07105"/>
<dbReference type="PANTHER" id="PTHR30055">
    <property type="entry name" value="HTH-TYPE TRANSCRIPTIONAL REGULATOR RUTR"/>
    <property type="match status" value="1"/>
</dbReference>
<dbReference type="Gene3D" id="1.10.357.10">
    <property type="entry name" value="Tetracycline Repressor, domain 2"/>
    <property type="match status" value="1"/>
</dbReference>
<evidence type="ECO:0000256" key="2">
    <source>
        <dbReference type="ARBA" id="ARBA00023125"/>
    </source>
</evidence>
<sequence>MNSPLAAPDLSGERFSGRKACQVLVAARQEFLLHGFSGTSVDAIARSAGVSKATLYAYFPSKEALFTHLIEAECKDKCGNIPSPDLDRGLAPALHVLCRHFIDFFLSPDSAAFFQTISNERYRFPELCHLYFNSGKKNVLDFLAAYLEQARDKGLLSFDDPPIVAEQLLNLAVADLPLRAALGLEARGEAEAERIMEAGIATFLKAYGSPNASSG</sequence>
<proteinExistence type="predicted"/>
<dbReference type="PRINTS" id="PR00455">
    <property type="entry name" value="HTHTETR"/>
</dbReference>
<dbReference type="InterPro" id="IPR001647">
    <property type="entry name" value="HTH_TetR"/>
</dbReference>
<organism evidence="6 7">
    <name type="scientific">Methylocystis bryophila</name>
    <dbReference type="NCBI Taxonomy" id="655015"/>
    <lineage>
        <taxon>Bacteria</taxon>
        <taxon>Pseudomonadati</taxon>
        <taxon>Pseudomonadota</taxon>
        <taxon>Alphaproteobacteria</taxon>
        <taxon>Hyphomicrobiales</taxon>
        <taxon>Methylocystaceae</taxon>
        <taxon>Methylocystis</taxon>
    </lineage>
</organism>
<evidence type="ECO:0000313" key="7">
    <source>
        <dbReference type="Proteomes" id="UP000193978"/>
    </source>
</evidence>
<dbReference type="FunFam" id="1.10.10.60:FF:000141">
    <property type="entry name" value="TetR family transcriptional regulator"/>
    <property type="match status" value="1"/>
</dbReference>
<evidence type="ECO:0000256" key="3">
    <source>
        <dbReference type="ARBA" id="ARBA00023163"/>
    </source>
</evidence>
<keyword evidence="2 4" id="KW-0238">DNA-binding</keyword>
<gene>
    <name evidence="6" type="ORF">B1812_07105</name>
</gene>
<dbReference type="GO" id="GO:0000976">
    <property type="term" value="F:transcription cis-regulatory region binding"/>
    <property type="evidence" value="ECO:0007669"/>
    <property type="project" value="TreeGrafter"/>
</dbReference>
<dbReference type="InterPro" id="IPR023772">
    <property type="entry name" value="DNA-bd_HTH_TetR-type_CS"/>
</dbReference>
<dbReference type="Pfam" id="PF00440">
    <property type="entry name" value="TetR_N"/>
    <property type="match status" value="1"/>
</dbReference>
<dbReference type="RefSeq" id="WP_085770970.1">
    <property type="nucleotide sequence ID" value="NZ_AP027149.1"/>
</dbReference>
<dbReference type="SUPFAM" id="SSF48498">
    <property type="entry name" value="Tetracyclin repressor-like, C-terminal domain"/>
    <property type="match status" value="1"/>
</dbReference>
<dbReference type="Pfam" id="PF14246">
    <property type="entry name" value="TetR_C_7"/>
    <property type="match status" value="1"/>
</dbReference>
<keyword evidence="3" id="KW-0804">Transcription</keyword>
<dbReference type="OrthoDB" id="9816431at2"/>
<dbReference type="PROSITE" id="PS50977">
    <property type="entry name" value="HTH_TETR_2"/>
    <property type="match status" value="1"/>
</dbReference>
<dbReference type="PROSITE" id="PS01081">
    <property type="entry name" value="HTH_TETR_1"/>
    <property type="match status" value="1"/>
</dbReference>
<keyword evidence="1" id="KW-0805">Transcription regulation</keyword>
<feature type="DNA-binding region" description="H-T-H motif" evidence="4">
    <location>
        <begin position="40"/>
        <end position="59"/>
    </location>
</feature>
<dbReference type="Proteomes" id="UP000193978">
    <property type="component" value="Chromosome"/>
</dbReference>
<dbReference type="GO" id="GO:0003700">
    <property type="term" value="F:DNA-binding transcription factor activity"/>
    <property type="evidence" value="ECO:0007669"/>
    <property type="project" value="TreeGrafter"/>
</dbReference>
<reference evidence="6 7" key="1">
    <citation type="submission" date="2017-02" db="EMBL/GenBank/DDBJ databases">
        <authorList>
            <person name="Peterson S.W."/>
        </authorList>
    </citation>
    <scope>NUCLEOTIDE SEQUENCE [LARGE SCALE GENOMIC DNA]</scope>
    <source>
        <strain evidence="6 7">S285</strain>
    </source>
</reference>
<evidence type="ECO:0000256" key="4">
    <source>
        <dbReference type="PROSITE-ProRule" id="PRU00335"/>
    </source>
</evidence>
<feature type="domain" description="HTH tetR-type" evidence="5">
    <location>
        <begin position="17"/>
        <end position="77"/>
    </location>
</feature>
<dbReference type="InterPro" id="IPR050109">
    <property type="entry name" value="HTH-type_TetR-like_transc_reg"/>
</dbReference>
<evidence type="ECO:0000256" key="1">
    <source>
        <dbReference type="ARBA" id="ARBA00023015"/>
    </source>
</evidence>
<dbReference type="InterPro" id="IPR039536">
    <property type="entry name" value="TetR_C_Proteobacteria"/>
</dbReference>
<dbReference type="InterPro" id="IPR009057">
    <property type="entry name" value="Homeodomain-like_sf"/>
</dbReference>
<dbReference type="AlphaFoldDB" id="A0A1W6MTF6"/>
<accession>A0A1W6MTF6</accession>
<evidence type="ECO:0000313" key="6">
    <source>
        <dbReference type="EMBL" id="ARN80884.1"/>
    </source>
</evidence>
<dbReference type="SUPFAM" id="SSF46689">
    <property type="entry name" value="Homeodomain-like"/>
    <property type="match status" value="1"/>
</dbReference>
<protein>
    <submittedName>
        <fullName evidence="6">TetR family transcriptional regulator</fullName>
    </submittedName>
</protein>
<evidence type="ECO:0000259" key="5">
    <source>
        <dbReference type="PROSITE" id="PS50977"/>
    </source>
</evidence>
<name>A0A1W6MTF6_9HYPH</name>
<dbReference type="PANTHER" id="PTHR30055:SF146">
    <property type="entry name" value="HTH-TYPE TRANSCRIPTIONAL DUAL REGULATOR CECR"/>
    <property type="match status" value="1"/>
</dbReference>